<dbReference type="STRING" id="112413.SAMN05421854_105219"/>
<keyword evidence="4 5" id="KW-0413">Isomerase</keyword>
<comment type="similarity">
    <text evidence="2 6">Belongs to the FKBP-type PPIase family.</text>
</comment>
<reference evidence="9 12" key="3">
    <citation type="submission" date="2020-01" db="EMBL/GenBank/DDBJ databases">
        <title>Insect and environment-associated Actinomycetes.</title>
        <authorList>
            <person name="Currrie C."/>
            <person name="Chevrette M."/>
            <person name="Carlson C."/>
            <person name="Stubbendieck R."/>
            <person name="Wendt-Pienkowski E."/>
        </authorList>
    </citation>
    <scope>NUCLEOTIDE SEQUENCE [LARGE SCALE GENOMIC DNA]</scope>
    <source>
        <strain evidence="9 12">SID8386</strain>
    </source>
</reference>
<evidence type="ECO:0000313" key="9">
    <source>
        <dbReference type="EMBL" id="NEC59791.1"/>
    </source>
</evidence>
<evidence type="ECO:0000313" key="12">
    <source>
        <dbReference type="Proteomes" id="UP000470404"/>
    </source>
</evidence>
<dbReference type="PROSITE" id="PS50059">
    <property type="entry name" value="FKBP_PPIASE"/>
    <property type="match status" value="1"/>
</dbReference>
<dbReference type="PANTHER" id="PTHR43811">
    <property type="entry name" value="FKBP-TYPE PEPTIDYL-PROLYL CIS-TRANS ISOMERASE FKPA"/>
    <property type="match status" value="1"/>
</dbReference>
<gene>
    <name evidence="9" type="ORF">G3I59_30470</name>
    <name evidence="10" type="ORF">SAMN05421854_105219</name>
</gene>
<evidence type="ECO:0000313" key="11">
    <source>
        <dbReference type="Proteomes" id="UP000199137"/>
    </source>
</evidence>
<feature type="domain" description="PPIase FKBP-type" evidence="8">
    <location>
        <begin position="84"/>
        <end position="171"/>
    </location>
</feature>
<dbReference type="EMBL" id="JAAGNC010000152">
    <property type="protein sequence ID" value="NEC59791.1"/>
    <property type="molecule type" value="Genomic_DNA"/>
</dbReference>
<sequence>MQKIGRTAVIGAVAAVAAFGLTACGGDSGAAPAAPSRECTADDIKTTGNFGQAPAITIPDDCAPPKKLLTKDLSAGAGKAAAAGSKLSMNYLVVTWSNKKKLDSSFDRGEPFGLDLGAGQVIEGWDQGLVGVKQGGRRLMIIPPALAYKDGGRGIAPNETLVFVTDALSVS</sequence>
<evidence type="ECO:0000256" key="5">
    <source>
        <dbReference type="PROSITE-ProRule" id="PRU00277"/>
    </source>
</evidence>
<feature type="chain" id="PRO_5044058610" description="Peptidyl-prolyl cis-trans isomerase" evidence="7">
    <location>
        <begin position="24"/>
        <end position="171"/>
    </location>
</feature>
<dbReference type="PANTHER" id="PTHR43811:SF19">
    <property type="entry name" value="39 KDA FK506-BINDING NUCLEAR PROTEIN"/>
    <property type="match status" value="1"/>
</dbReference>
<dbReference type="Proteomes" id="UP000199137">
    <property type="component" value="Unassembled WGS sequence"/>
</dbReference>
<evidence type="ECO:0000313" key="10">
    <source>
        <dbReference type="EMBL" id="SFP42324.1"/>
    </source>
</evidence>
<dbReference type="Pfam" id="PF00254">
    <property type="entry name" value="FKBP_C"/>
    <property type="match status" value="1"/>
</dbReference>
<dbReference type="OrthoDB" id="25996at2"/>
<evidence type="ECO:0000256" key="7">
    <source>
        <dbReference type="SAM" id="SignalP"/>
    </source>
</evidence>
<reference evidence="10" key="2">
    <citation type="submission" date="2016-10" db="EMBL/GenBank/DDBJ databases">
        <authorList>
            <person name="de Groot N.N."/>
        </authorList>
    </citation>
    <scope>NUCLEOTIDE SEQUENCE [LARGE SCALE GENOMIC DNA]</scope>
    <source>
        <strain evidence="10">DSM 44637</strain>
    </source>
</reference>
<dbReference type="Proteomes" id="UP000470404">
    <property type="component" value="Unassembled WGS sequence"/>
</dbReference>
<name>A0A1I5Q7P2_9PSEU</name>
<dbReference type="InterPro" id="IPR046357">
    <property type="entry name" value="PPIase_dom_sf"/>
</dbReference>
<comment type="catalytic activity">
    <reaction evidence="1 5 6">
        <text>[protein]-peptidylproline (omega=180) = [protein]-peptidylproline (omega=0)</text>
        <dbReference type="Rhea" id="RHEA:16237"/>
        <dbReference type="Rhea" id="RHEA-COMP:10747"/>
        <dbReference type="Rhea" id="RHEA-COMP:10748"/>
        <dbReference type="ChEBI" id="CHEBI:83833"/>
        <dbReference type="ChEBI" id="CHEBI:83834"/>
        <dbReference type="EC" id="5.2.1.8"/>
    </reaction>
</comment>
<evidence type="ECO:0000256" key="1">
    <source>
        <dbReference type="ARBA" id="ARBA00000971"/>
    </source>
</evidence>
<dbReference type="EMBL" id="FOWC01000005">
    <property type="protein sequence ID" value="SFP42324.1"/>
    <property type="molecule type" value="Genomic_DNA"/>
</dbReference>
<keyword evidence="3 5" id="KW-0697">Rotamase</keyword>
<evidence type="ECO:0000256" key="4">
    <source>
        <dbReference type="ARBA" id="ARBA00023235"/>
    </source>
</evidence>
<dbReference type="RefSeq" id="WP_067579175.1">
    <property type="nucleotide sequence ID" value="NZ_FOWC01000005.1"/>
</dbReference>
<protein>
    <recommendedName>
        <fullName evidence="6">Peptidyl-prolyl cis-trans isomerase</fullName>
        <ecNumber evidence="6">5.2.1.8</ecNumber>
    </recommendedName>
</protein>
<dbReference type="AlphaFoldDB" id="A0A1I5Q7P2"/>
<dbReference type="SUPFAM" id="SSF54534">
    <property type="entry name" value="FKBP-like"/>
    <property type="match status" value="1"/>
</dbReference>
<dbReference type="GO" id="GO:0003755">
    <property type="term" value="F:peptidyl-prolyl cis-trans isomerase activity"/>
    <property type="evidence" value="ECO:0007669"/>
    <property type="project" value="UniProtKB-UniRule"/>
</dbReference>
<proteinExistence type="inferred from homology"/>
<dbReference type="InterPro" id="IPR001179">
    <property type="entry name" value="PPIase_FKBP_dom"/>
</dbReference>
<accession>A0A1I5Q7P2</accession>
<evidence type="ECO:0000256" key="2">
    <source>
        <dbReference type="ARBA" id="ARBA00006577"/>
    </source>
</evidence>
<evidence type="ECO:0000256" key="3">
    <source>
        <dbReference type="ARBA" id="ARBA00023110"/>
    </source>
</evidence>
<dbReference type="Gene3D" id="3.10.50.40">
    <property type="match status" value="1"/>
</dbReference>
<keyword evidence="12" id="KW-1185">Reference proteome</keyword>
<evidence type="ECO:0000259" key="8">
    <source>
        <dbReference type="PROSITE" id="PS50059"/>
    </source>
</evidence>
<feature type="signal peptide" evidence="7">
    <location>
        <begin position="1"/>
        <end position="23"/>
    </location>
</feature>
<evidence type="ECO:0000256" key="6">
    <source>
        <dbReference type="RuleBase" id="RU003915"/>
    </source>
</evidence>
<organism evidence="10 11">
    <name type="scientific">Amycolatopsis rubida</name>
    <dbReference type="NCBI Taxonomy" id="112413"/>
    <lineage>
        <taxon>Bacteria</taxon>
        <taxon>Bacillati</taxon>
        <taxon>Actinomycetota</taxon>
        <taxon>Actinomycetes</taxon>
        <taxon>Pseudonocardiales</taxon>
        <taxon>Pseudonocardiaceae</taxon>
        <taxon>Amycolatopsis</taxon>
    </lineage>
</organism>
<reference evidence="11" key="1">
    <citation type="submission" date="2016-10" db="EMBL/GenBank/DDBJ databases">
        <authorList>
            <person name="Varghese N."/>
            <person name="Submissions S."/>
        </authorList>
    </citation>
    <scope>NUCLEOTIDE SEQUENCE [LARGE SCALE GENOMIC DNA]</scope>
    <source>
        <strain evidence="11">DSM 44637</strain>
    </source>
</reference>
<dbReference type="PROSITE" id="PS51257">
    <property type="entry name" value="PROKAR_LIPOPROTEIN"/>
    <property type="match status" value="1"/>
</dbReference>
<keyword evidence="7" id="KW-0732">Signal</keyword>
<dbReference type="EC" id="5.2.1.8" evidence="6"/>